<dbReference type="EMBL" id="RBLJ01000004">
    <property type="protein sequence ID" value="RKS57224.1"/>
    <property type="molecule type" value="Genomic_DNA"/>
</dbReference>
<feature type="domain" description="Peptidase C39" evidence="4">
    <location>
        <begin position="21"/>
        <end position="140"/>
    </location>
</feature>
<dbReference type="PROSITE" id="PS00211">
    <property type="entry name" value="ABC_TRANSPORTER_1"/>
    <property type="match status" value="1"/>
</dbReference>
<dbReference type="Pfam" id="PF00005">
    <property type="entry name" value="ABC_tran"/>
    <property type="match status" value="1"/>
</dbReference>
<dbReference type="PROSITE" id="PS50893">
    <property type="entry name" value="ABC_TRANSPORTER_2"/>
    <property type="match status" value="1"/>
</dbReference>
<gene>
    <name evidence="5" type="ORF">BDD30_3867</name>
</gene>
<dbReference type="RefSeq" id="WP_015834460.1">
    <property type="nucleotide sequence ID" value="NC_012962.1"/>
</dbReference>
<reference evidence="5 6" key="1">
    <citation type="submission" date="2018-10" db="EMBL/GenBank/DDBJ databases">
        <title>Genomic Encyclopedia of Archaeal and Bacterial Type Strains, Phase II (KMG-II): from individual species to whole genera.</title>
        <authorList>
            <person name="Goeker M."/>
        </authorList>
    </citation>
    <scope>NUCLEOTIDE SEQUENCE [LARGE SCALE GENOMIC DNA]</scope>
    <source>
        <strain evidence="5 6">DSM 15149</strain>
    </source>
</reference>
<dbReference type="PANTHER" id="PTHR24221">
    <property type="entry name" value="ATP-BINDING CASSETTE SUB-FAMILY B"/>
    <property type="match status" value="1"/>
</dbReference>
<evidence type="ECO:0000256" key="1">
    <source>
        <dbReference type="ARBA" id="ARBA00022741"/>
    </source>
</evidence>
<dbReference type="InterPro" id="IPR003439">
    <property type="entry name" value="ABC_transporter-like_ATP-bd"/>
</dbReference>
<evidence type="ECO:0000313" key="6">
    <source>
        <dbReference type="Proteomes" id="UP000280955"/>
    </source>
</evidence>
<evidence type="ECO:0000313" key="5">
    <source>
        <dbReference type="EMBL" id="RKS57224.1"/>
    </source>
</evidence>
<evidence type="ECO:0000259" key="3">
    <source>
        <dbReference type="PROSITE" id="PS50893"/>
    </source>
</evidence>
<proteinExistence type="predicted"/>
<dbReference type="SUPFAM" id="SSF52540">
    <property type="entry name" value="P-loop containing nucleoside triphosphate hydrolases"/>
    <property type="match status" value="1"/>
</dbReference>
<evidence type="ECO:0000259" key="4">
    <source>
        <dbReference type="PROSITE" id="PS50990"/>
    </source>
</evidence>
<dbReference type="Gene3D" id="3.40.50.300">
    <property type="entry name" value="P-loop containing nucleotide triphosphate hydrolases"/>
    <property type="match status" value="1"/>
</dbReference>
<comment type="caution">
    <text evidence="5">The sequence shown here is derived from an EMBL/GenBank/DDBJ whole genome shotgun (WGS) entry which is preliminary data.</text>
</comment>
<keyword evidence="6" id="KW-1185">Reference proteome</keyword>
<dbReference type="InterPro" id="IPR033838">
    <property type="entry name" value="CvaB_peptidase"/>
</dbReference>
<dbReference type="InterPro" id="IPR039421">
    <property type="entry name" value="Type_1_exporter"/>
</dbReference>
<organism evidence="5 6">
    <name type="scientific">Photorhabdus asymbiotica</name>
    <dbReference type="NCBI Taxonomy" id="291112"/>
    <lineage>
        <taxon>Bacteria</taxon>
        <taxon>Pseudomonadati</taxon>
        <taxon>Pseudomonadota</taxon>
        <taxon>Gammaproteobacteria</taxon>
        <taxon>Enterobacterales</taxon>
        <taxon>Morganellaceae</taxon>
        <taxon>Photorhabdus</taxon>
    </lineage>
</organism>
<dbReference type="CDD" id="cd02419">
    <property type="entry name" value="Peptidase_C39C"/>
    <property type="match status" value="1"/>
</dbReference>
<keyword evidence="1" id="KW-0547">Nucleotide-binding</keyword>
<dbReference type="Pfam" id="PF03412">
    <property type="entry name" value="Peptidase_C39"/>
    <property type="match status" value="1"/>
</dbReference>
<dbReference type="Proteomes" id="UP000280955">
    <property type="component" value="Unassembled WGS sequence"/>
</dbReference>
<dbReference type="PANTHER" id="PTHR24221:SF606">
    <property type="entry name" value="COLICIN V SECRETION-PROCESSING ATP-BINDING PROTEIN"/>
    <property type="match status" value="1"/>
</dbReference>
<dbReference type="InterPro" id="IPR027417">
    <property type="entry name" value="P-loop_NTPase"/>
</dbReference>
<protein>
    <submittedName>
        <fullName evidence="5">ABC transporter family protein</fullName>
    </submittedName>
</protein>
<name>A0ABX9SJB3_9GAMM</name>
<accession>A0ABX9SJB3</accession>
<sequence length="284" mass="32440">MNVTMKGYFEAFRHRLPVVMQTEATECGLACVAMIAGYYGLNMDLQALRKYYQVSLKGMNLRDIIVLADRLSLASRPIRADLDSLSQVKTPCILHWSFNHFVVLKKFSRRGVIIHDPAKGERRISVDELSKKFTGIALELWPNKDFQKRTEKKTIRLLDMFKNVSGLSRALVQVLALSFCIEIEEMPMKYETMVGDMGSALSGGQRQRISLARALYKRPKILFLDEATSDLDIDNEAKINDSIRELKITRVFVAHRPTMIAMADRVFDLSMNAEVENPHVFFSK</sequence>
<dbReference type="PROSITE" id="PS50990">
    <property type="entry name" value="PEPTIDASE_C39"/>
    <property type="match status" value="1"/>
</dbReference>
<feature type="domain" description="ABC transporter" evidence="3">
    <location>
        <begin position="43"/>
        <end position="283"/>
    </location>
</feature>
<evidence type="ECO:0000256" key="2">
    <source>
        <dbReference type="ARBA" id="ARBA00022840"/>
    </source>
</evidence>
<dbReference type="InterPro" id="IPR017871">
    <property type="entry name" value="ABC_transporter-like_CS"/>
</dbReference>
<dbReference type="Gene3D" id="3.90.70.10">
    <property type="entry name" value="Cysteine proteinases"/>
    <property type="match status" value="1"/>
</dbReference>
<dbReference type="InterPro" id="IPR005074">
    <property type="entry name" value="Peptidase_C39"/>
</dbReference>
<keyword evidence="2" id="KW-0067">ATP-binding</keyword>